<dbReference type="GO" id="GO:0045104">
    <property type="term" value="P:intermediate filament cytoskeleton organization"/>
    <property type="evidence" value="ECO:0007669"/>
    <property type="project" value="InterPro"/>
</dbReference>
<reference evidence="1" key="1">
    <citation type="submission" date="2014-12" db="EMBL/GenBank/DDBJ databases">
        <title>Insight into the proteome of Arion vulgaris.</title>
        <authorList>
            <person name="Aradska J."/>
            <person name="Bulat T."/>
            <person name="Smidak R."/>
            <person name="Sarate P."/>
            <person name="Gangsoo J."/>
            <person name="Sialana F."/>
            <person name="Bilban M."/>
            <person name="Lubec G."/>
        </authorList>
    </citation>
    <scope>NUCLEOTIDE SEQUENCE</scope>
    <source>
        <tissue evidence="1">Skin</tissue>
    </source>
</reference>
<feature type="non-terminal residue" evidence="1">
    <location>
        <position position="129"/>
    </location>
</feature>
<dbReference type="InterPro" id="IPR002017">
    <property type="entry name" value="Spectrin_repeat"/>
</dbReference>
<dbReference type="PANTHER" id="PTHR23169">
    <property type="entry name" value="ENVOPLAKIN"/>
    <property type="match status" value="1"/>
</dbReference>
<dbReference type="EMBL" id="HACG01004156">
    <property type="protein sequence ID" value="CEK51021.1"/>
    <property type="molecule type" value="Transcribed_RNA"/>
</dbReference>
<proteinExistence type="predicted"/>
<organism evidence="1">
    <name type="scientific">Arion vulgaris</name>
    <dbReference type="NCBI Taxonomy" id="1028688"/>
    <lineage>
        <taxon>Eukaryota</taxon>
        <taxon>Metazoa</taxon>
        <taxon>Spiralia</taxon>
        <taxon>Lophotrochozoa</taxon>
        <taxon>Mollusca</taxon>
        <taxon>Gastropoda</taxon>
        <taxon>Heterobranchia</taxon>
        <taxon>Euthyneura</taxon>
        <taxon>Panpulmonata</taxon>
        <taxon>Eupulmonata</taxon>
        <taxon>Stylommatophora</taxon>
        <taxon>Helicina</taxon>
        <taxon>Arionoidea</taxon>
        <taxon>Arionidae</taxon>
        <taxon>Arion</taxon>
    </lineage>
</organism>
<dbReference type="Pfam" id="PF00435">
    <property type="entry name" value="Spectrin"/>
    <property type="match status" value="1"/>
</dbReference>
<dbReference type="GO" id="GO:0005882">
    <property type="term" value="C:intermediate filament"/>
    <property type="evidence" value="ECO:0007669"/>
    <property type="project" value="TreeGrafter"/>
</dbReference>
<dbReference type="Gene3D" id="1.20.58.60">
    <property type="match status" value="1"/>
</dbReference>
<dbReference type="GO" id="GO:0016020">
    <property type="term" value="C:membrane"/>
    <property type="evidence" value="ECO:0007669"/>
    <property type="project" value="TreeGrafter"/>
</dbReference>
<dbReference type="AlphaFoldDB" id="A0A0B6Y5B7"/>
<dbReference type="SUPFAM" id="SSF46966">
    <property type="entry name" value="Spectrin repeat"/>
    <property type="match status" value="1"/>
</dbReference>
<dbReference type="PANTHER" id="PTHR23169:SF23">
    <property type="entry name" value="SHORT STOP, ISOFORM H"/>
    <property type="match status" value="1"/>
</dbReference>
<accession>A0A0B6Y5B7</accession>
<dbReference type="GO" id="GO:0005737">
    <property type="term" value="C:cytoplasm"/>
    <property type="evidence" value="ECO:0007669"/>
    <property type="project" value="TreeGrafter"/>
</dbReference>
<gene>
    <name evidence="1" type="primary">ORF12264</name>
</gene>
<dbReference type="GO" id="GO:0031122">
    <property type="term" value="P:cytoplasmic microtubule organization"/>
    <property type="evidence" value="ECO:0007669"/>
    <property type="project" value="TreeGrafter"/>
</dbReference>
<sequence length="129" mass="15045">RSSDEGRGSITKSRAEVVSEGRLMETEPAFRHLQECLDWIDAKQRHLEETKYENDFSLVQEQLVIHRQEHEEIQAFRSHIDKCISDRTKLGSEDQKVYTQKLSKTEVAYSLLSKTSKGRLRCLESLSEF</sequence>
<feature type="non-terminal residue" evidence="1">
    <location>
        <position position="1"/>
    </location>
</feature>
<dbReference type="InterPro" id="IPR043197">
    <property type="entry name" value="Plakin"/>
</dbReference>
<protein>
    <submittedName>
        <fullName evidence="1">Uncharacterized protein</fullName>
    </submittedName>
</protein>
<name>A0A0B6Y5B7_9EUPU</name>
<evidence type="ECO:0000313" key="1">
    <source>
        <dbReference type="EMBL" id="CEK51021.1"/>
    </source>
</evidence>
<dbReference type="GO" id="GO:0030056">
    <property type="term" value="C:hemidesmosome"/>
    <property type="evidence" value="ECO:0007669"/>
    <property type="project" value="TreeGrafter"/>
</dbReference>
<dbReference type="GO" id="GO:0042060">
    <property type="term" value="P:wound healing"/>
    <property type="evidence" value="ECO:0007669"/>
    <property type="project" value="TreeGrafter"/>
</dbReference>
<dbReference type="GO" id="GO:0005198">
    <property type="term" value="F:structural molecule activity"/>
    <property type="evidence" value="ECO:0007669"/>
    <property type="project" value="TreeGrafter"/>
</dbReference>